<proteinExistence type="predicted"/>
<reference evidence="2 3" key="2">
    <citation type="submission" date="2020-05" db="EMBL/GenBank/DDBJ databases">
        <title>Draft genome sequence of Desulfovibrio sp. strainFSS-1.</title>
        <authorList>
            <person name="Shimoshige H."/>
            <person name="Kobayashi H."/>
            <person name="Maekawa T."/>
        </authorList>
    </citation>
    <scope>NUCLEOTIDE SEQUENCE [LARGE SCALE GENOMIC DNA]</scope>
    <source>
        <strain evidence="2 3">SIID29052-01</strain>
    </source>
</reference>
<sequence>MKTINTDENSNKAHNKQKCQHNNLTKERMPPYYWDTGDKVCLDCGEVFSPEELTKMRNNTD</sequence>
<comment type="caution">
    <text evidence="2">The sequence shown here is derived from an EMBL/GenBank/DDBJ whole genome shotgun (WGS) entry which is preliminary data.</text>
</comment>
<evidence type="ECO:0000313" key="2">
    <source>
        <dbReference type="EMBL" id="GFK95429.1"/>
    </source>
</evidence>
<evidence type="ECO:0000256" key="1">
    <source>
        <dbReference type="SAM" id="MobiDB-lite"/>
    </source>
</evidence>
<reference evidence="2 3" key="1">
    <citation type="submission" date="2020-04" db="EMBL/GenBank/DDBJ databases">
        <authorList>
            <consortium name="Desulfovibrio sp. FSS-1 genome sequencing consortium"/>
            <person name="Shimoshige H."/>
            <person name="Kobayashi H."/>
            <person name="Maekawa T."/>
        </authorList>
    </citation>
    <scope>NUCLEOTIDE SEQUENCE [LARGE SCALE GENOMIC DNA]</scope>
    <source>
        <strain evidence="2 3">SIID29052-01</strain>
    </source>
</reference>
<name>A0A6V8LZI7_9BACT</name>
<dbReference type="Proteomes" id="UP000494245">
    <property type="component" value="Unassembled WGS sequence"/>
</dbReference>
<evidence type="ECO:0000313" key="3">
    <source>
        <dbReference type="Proteomes" id="UP000494245"/>
    </source>
</evidence>
<feature type="region of interest" description="Disordered" evidence="1">
    <location>
        <begin position="1"/>
        <end position="23"/>
    </location>
</feature>
<dbReference type="AlphaFoldDB" id="A0A6V8LZI7"/>
<keyword evidence="3" id="KW-1185">Reference proteome</keyword>
<gene>
    <name evidence="2" type="ORF">NNJEOMEG_03292</name>
</gene>
<accession>A0A6V8LZI7</accession>
<protein>
    <submittedName>
        <fullName evidence="2">Uncharacterized protein</fullName>
    </submittedName>
</protein>
<dbReference type="RefSeq" id="WP_173086436.1">
    <property type="nucleotide sequence ID" value="NZ_BLTE01000017.1"/>
</dbReference>
<dbReference type="EMBL" id="BLTE01000017">
    <property type="protein sequence ID" value="GFK95429.1"/>
    <property type="molecule type" value="Genomic_DNA"/>
</dbReference>
<organism evidence="2 3">
    <name type="scientific">Fundidesulfovibrio magnetotacticus</name>
    <dbReference type="NCBI Taxonomy" id="2730080"/>
    <lineage>
        <taxon>Bacteria</taxon>
        <taxon>Pseudomonadati</taxon>
        <taxon>Thermodesulfobacteriota</taxon>
        <taxon>Desulfovibrionia</taxon>
        <taxon>Desulfovibrionales</taxon>
        <taxon>Desulfovibrionaceae</taxon>
        <taxon>Fundidesulfovibrio</taxon>
    </lineage>
</organism>